<evidence type="ECO:0000313" key="2">
    <source>
        <dbReference type="EMBL" id="MBC6466878.1"/>
    </source>
</evidence>
<evidence type="ECO:0008006" key="4">
    <source>
        <dbReference type="Google" id="ProtNLM"/>
    </source>
</evidence>
<sequence>MSWILTVVLLAGSGYCLTGAITQGTATRRAAAGEGRPGTFVAENRRCSKSCSWYGTFTADGEGRIDDREIELRGGDEDSIEAGQRVRVLNVGPFVQARGGPPEWGSTIANSMGTFVLAVLGLAGLAGSLARRSRSRRSVV</sequence>
<keyword evidence="3" id="KW-1185">Reference proteome</keyword>
<reference evidence="2 3" key="1">
    <citation type="submission" date="2020-06" db="EMBL/GenBank/DDBJ databases">
        <title>Actinomadura xiongansis sp. nov., isolated from soil of Baiyangdian.</title>
        <authorList>
            <person name="Zhang X."/>
        </authorList>
    </citation>
    <scope>NUCLEOTIDE SEQUENCE [LARGE SCALE GENOMIC DNA]</scope>
    <source>
        <strain evidence="2 3">HBUM206468</strain>
    </source>
</reference>
<name>A0ABR7LQD3_9ACTN</name>
<organism evidence="2 3">
    <name type="scientific">Actinomadura alba</name>
    <dbReference type="NCBI Taxonomy" id="406431"/>
    <lineage>
        <taxon>Bacteria</taxon>
        <taxon>Bacillati</taxon>
        <taxon>Actinomycetota</taxon>
        <taxon>Actinomycetes</taxon>
        <taxon>Streptosporangiales</taxon>
        <taxon>Thermomonosporaceae</taxon>
        <taxon>Actinomadura</taxon>
    </lineage>
</organism>
<feature type="transmembrane region" description="Helical" evidence="1">
    <location>
        <begin position="108"/>
        <end position="130"/>
    </location>
</feature>
<keyword evidence="1" id="KW-0472">Membrane</keyword>
<dbReference type="EMBL" id="JABVEC010000010">
    <property type="protein sequence ID" value="MBC6466878.1"/>
    <property type="molecule type" value="Genomic_DNA"/>
</dbReference>
<accession>A0ABR7LQD3</accession>
<keyword evidence="1" id="KW-1133">Transmembrane helix</keyword>
<comment type="caution">
    <text evidence="2">The sequence shown here is derived from an EMBL/GenBank/DDBJ whole genome shotgun (WGS) entry which is preliminary data.</text>
</comment>
<protein>
    <recommendedName>
        <fullName evidence="4">MYXO-CTERM domain-containing protein</fullName>
    </recommendedName>
</protein>
<keyword evidence="1" id="KW-0812">Transmembrane</keyword>
<proteinExistence type="predicted"/>
<dbReference type="RefSeq" id="WP_187243895.1">
    <property type="nucleotide sequence ID" value="NZ_BAAAOK010000027.1"/>
</dbReference>
<evidence type="ECO:0000256" key="1">
    <source>
        <dbReference type="SAM" id="Phobius"/>
    </source>
</evidence>
<gene>
    <name evidence="2" type="ORF">HKK74_15405</name>
</gene>
<evidence type="ECO:0000313" key="3">
    <source>
        <dbReference type="Proteomes" id="UP000805614"/>
    </source>
</evidence>
<dbReference type="Proteomes" id="UP000805614">
    <property type="component" value="Unassembled WGS sequence"/>
</dbReference>